<dbReference type="HAMAP" id="MF_02043">
    <property type="entry name" value="DusC_subfam"/>
    <property type="match status" value="1"/>
</dbReference>
<evidence type="ECO:0000256" key="3">
    <source>
        <dbReference type="ARBA" id="ARBA00022630"/>
    </source>
</evidence>
<keyword evidence="7 9" id="KW-0694">RNA-binding</keyword>
<reference evidence="15" key="1">
    <citation type="submission" date="2017-09" db="EMBL/GenBank/DDBJ databases">
        <authorList>
            <person name="Varghese N."/>
            <person name="Submissions S."/>
        </authorList>
    </citation>
    <scope>NUCLEOTIDE SEQUENCE [LARGE SCALE GENOMIC DNA]</scope>
    <source>
        <strain evidence="15">CGMCC 1.12461</strain>
    </source>
</reference>
<evidence type="ECO:0000256" key="10">
    <source>
        <dbReference type="PIRNR" id="PIRNR006621"/>
    </source>
</evidence>
<keyword evidence="15" id="KW-1185">Reference proteome</keyword>
<name>A0A285JAF9_9GAMM</name>
<feature type="binding site" evidence="9">
    <location>
        <begin position="199"/>
        <end position="201"/>
    </location>
    <ligand>
        <name>FMN</name>
        <dbReference type="ChEBI" id="CHEBI:58210"/>
    </ligand>
</feature>
<feature type="site" description="Interacts with tRNA; defines subfamily-specific binding signature" evidence="9">
    <location>
        <position position="273"/>
    </location>
</feature>
<comment type="cofactor">
    <cofactor evidence="1 9 10 12">
        <name>FMN</name>
        <dbReference type="ChEBI" id="CHEBI:58210"/>
    </cofactor>
</comment>
<evidence type="ECO:0000256" key="12">
    <source>
        <dbReference type="PIRSR" id="PIRSR006621-2"/>
    </source>
</evidence>
<dbReference type="NCBIfam" id="NF007838">
    <property type="entry name" value="PRK10550.1"/>
    <property type="match status" value="1"/>
</dbReference>
<keyword evidence="4 9" id="KW-0288">FMN</keyword>
<feature type="site" description="Interacts with tRNA" evidence="9">
    <location>
        <position position="95"/>
    </location>
</feature>
<evidence type="ECO:0000256" key="7">
    <source>
        <dbReference type="ARBA" id="ARBA00022884"/>
    </source>
</evidence>
<dbReference type="PANTHER" id="PTHR11082:SF26">
    <property type="entry name" value="TRNA-DIHYDROURIDINE(16) SYNTHASE"/>
    <property type="match status" value="1"/>
</dbReference>
<dbReference type="InterPro" id="IPR035587">
    <property type="entry name" value="DUS-like_FMN-bd"/>
</dbReference>
<dbReference type="GO" id="GO:0000049">
    <property type="term" value="F:tRNA binding"/>
    <property type="evidence" value="ECO:0007669"/>
    <property type="project" value="UniProtKB-UniRule"/>
</dbReference>
<evidence type="ECO:0000313" key="15">
    <source>
        <dbReference type="Proteomes" id="UP000219353"/>
    </source>
</evidence>
<feature type="site" description="Interacts with tRNA" evidence="9">
    <location>
        <position position="278"/>
    </location>
</feature>
<evidence type="ECO:0000259" key="13">
    <source>
        <dbReference type="Pfam" id="PF01207"/>
    </source>
</evidence>
<dbReference type="AlphaFoldDB" id="A0A285JAF9"/>
<dbReference type="Gene3D" id="3.20.20.70">
    <property type="entry name" value="Aldolase class I"/>
    <property type="match status" value="1"/>
</dbReference>
<dbReference type="InterPro" id="IPR013785">
    <property type="entry name" value="Aldolase_TIM"/>
</dbReference>
<feature type="binding site" evidence="9 12">
    <location>
        <begin position="223"/>
        <end position="224"/>
    </location>
    <ligand>
        <name>FMN</name>
        <dbReference type="ChEBI" id="CHEBI:58210"/>
    </ligand>
</feature>
<accession>A0A285JAF9</accession>
<dbReference type="Pfam" id="PF01207">
    <property type="entry name" value="Dus"/>
    <property type="match status" value="1"/>
</dbReference>
<evidence type="ECO:0000256" key="6">
    <source>
        <dbReference type="ARBA" id="ARBA00022857"/>
    </source>
</evidence>
<evidence type="ECO:0000256" key="9">
    <source>
        <dbReference type="HAMAP-Rule" id="MF_02043"/>
    </source>
</evidence>
<evidence type="ECO:0000256" key="5">
    <source>
        <dbReference type="ARBA" id="ARBA00022694"/>
    </source>
</evidence>
<dbReference type="CDD" id="cd02801">
    <property type="entry name" value="DUS_like_FMN"/>
    <property type="match status" value="1"/>
</dbReference>
<dbReference type="InterPro" id="IPR042270">
    <property type="entry name" value="DusC_C"/>
</dbReference>
<dbReference type="OrthoDB" id="9764501at2"/>
<organism evidence="14 15">
    <name type="scientific">Arsukibacterium tuosuense</name>
    <dbReference type="NCBI Taxonomy" id="1323745"/>
    <lineage>
        <taxon>Bacteria</taxon>
        <taxon>Pseudomonadati</taxon>
        <taxon>Pseudomonadota</taxon>
        <taxon>Gammaproteobacteria</taxon>
        <taxon>Chromatiales</taxon>
        <taxon>Chromatiaceae</taxon>
        <taxon>Arsukibacterium</taxon>
    </lineage>
</organism>
<comment type="catalytic activity">
    <reaction evidence="9">
        <text>5,6-dihydrouridine(16) in tRNA + NADP(+) = uridine(16) in tRNA + NADPH + H(+)</text>
        <dbReference type="Rhea" id="RHEA:53376"/>
        <dbReference type="Rhea" id="RHEA-COMP:13543"/>
        <dbReference type="Rhea" id="RHEA-COMP:13544"/>
        <dbReference type="ChEBI" id="CHEBI:15378"/>
        <dbReference type="ChEBI" id="CHEBI:57783"/>
        <dbReference type="ChEBI" id="CHEBI:58349"/>
        <dbReference type="ChEBI" id="CHEBI:65315"/>
        <dbReference type="ChEBI" id="CHEBI:74443"/>
    </reaction>
</comment>
<dbReference type="GO" id="GO:0050660">
    <property type="term" value="F:flavin adenine dinucleotide binding"/>
    <property type="evidence" value="ECO:0007669"/>
    <property type="project" value="InterPro"/>
</dbReference>
<feature type="domain" description="DUS-like FMN-binding" evidence="13">
    <location>
        <begin position="5"/>
        <end position="291"/>
    </location>
</feature>
<evidence type="ECO:0000256" key="8">
    <source>
        <dbReference type="ARBA" id="ARBA00023002"/>
    </source>
</evidence>
<keyword evidence="8 9" id="KW-0560">Oxidoreductase</keyword>
<gene>
    <name evidence="9" type="primary">dusC</name>
    <name evidence="14" type="ORF">SAMN06297280_3216</name>
</gene>
<dbReference type="EC" id="1.3.1.-" evidence="9"/>
<comment type="catalytic activity">
    <reaction evidence="9">
        <text>5,6-dihydrouridine(16) in tRNA + NAD(+) = uridine(16) in tRNA + NADH + H(+)</text>
        <dbReference type="Rhea" id="RHEA:53380"/>
        <dbReference type="Rhea" id="RHEA-COMP:13543"/>
        <dbReference type="Rhea" id="RHEA-COMP:13544"/>
        <dbReference type="ChEBI" id="CHEBI:15378"/>
        <dbReference type="ChEBI" id="CHEBI:57540"/>
        <dbReference type="ChEBI" id="CHEBI:57945"/>
        <dbReference type="ChEBI" id="CHEBI:65315"/>
        <dbReference type="ChEBI" id="CHEBI:74443"/>
    </reaction>
</comment>
<feature type="active site" description="Proton donor" evidence="9 11">
    <location>
        <position position="98"/>
    </location>
</feature>
<keyword evidence="2 9" id="KW-0820">tRNA-binding</keyword>
<dbReference type="InterPro" id="IPR018517">
    <property type="entry name" value="tRNA_hU_synthase_CS"/>
</dbReference>
<dbReference type="PROSITE" id="PS01136">
    <property type="entry name" value="UPF0034"/>
    <property type="match status" value="1"/>
</dbReference>
<evidence type="ECO:0000256" key="2">
    <source>
        <dbReference type="ARBA" id="ARBA00022555"/>
    </source>
</evidence>
<proteinExistence type="inferred from homology"/>
<comment type="function">
    <text evidence="9">Catalyzes the synthesis of 5,6-dihydrouridine (D), a modified base found in the D-loop of most tRNAs, via the reduction of the C5-C6 double bond in target uridines. Specifically modifies U16 in tRNAs.</text>
</comment>
<evidence type="ECO:0000313" key="14">
    <source>
        <dbReference type="EMBL" id="SNY57234.1"/>
    </source>
</evidence>
<feature type="site" description="Interacts with tRNA; defines subfamily-specific binding signature" evidence="9">
    <location>
        <position position="271"/>
    </location>
</feature>
<dbReference type="SUPFAM" id="SSF51395">
    <property type="entry name" value="FMN-linked oxidoreductases"/>
    <property type="match status" value="1"/>
</dbReference>
<dbReference type="GO" id="GO:0102262">
    <property type="term" value="F:tRNA-dihydrouridine16 synthase activity"/>
    <property type="evidence" value="ECO:0007669"/>
    <property type="project" value="RHEA"/>
</dbReference>
<feature type="binding site" evidence="9 12">
    <location>
        <position position="139"/>
    </location>
    <ligand>
        <name>FMN</name>
        <dbReference type="ChEBI" id="CHEBI:58210"/>
    </ligand>
</feature>
<feature type="binding site" evidence="9 12">
    <location>
        <position position="68"/>
    </location>
    <ligand>
        <name>FMN</name>
        <dbReference type="ChEBI" id="CHEBI:58210"/>
    </ligand>
</feature>
<protein>
    <recommendedName>
        <fullName evidence="9">tRNA-dihydrouridine(16) synthase</fullName>
        <ecNumber evidence="9">1.3.1.-</ecNumber>
    </recommendedName>
    <alternativeName>
        <fullName evidence="9">U16-specific dihydrouridine synthase</fullName>
        <shortName evidence="9">U16-specific Dus</shortName>
    </alternativeName>
    <alternativeName>
        <fullName evidence="9">tRNA-dihydrouridine synthase C</fullName>
    </alternativeName>
</protein>
<dbReference type="Proteomes" id="UP000219353">
    <property type="component" value="Unassembled WGS sequence"/>
</dbReference>
<dbReference type="Gene3D" id="1.20.225.30">
    <property type="entry name" value="Dihydrouridine synthase, C-terminal recognition domain"/>
    <property type="match status" value="1"/>
</dbReference>
<keyword evidence="6 9" id="KW-0521">NADP</keyword>
<dbReference type="InterPro" id="IPR001269">
    <property type="entry name" value="DUS_fam"/>
</dbReference>
<sequence length="321" mass="35755">MQIVLAPMEGVVDHLMREMLTQIGGYDLCVTEFIRIVDQRLPARVFYRICPELLQGGQTLSGTPVRVQLLGQEPNWLAENAVRAVELGSPGVDLNFGCPAKAVNKSRGGAVLLKETEQLYRIVKAVRDAVPPEFPVSAKIRLGYDDTSLTLANAEAISAAGASSLAVHARTKSDGYRPPAYWPWIARIKKHIDIPVIANGEIWTASDALLCQQQSNCADIMLGRGALAMPNLAQTIRQQQDVMPWQQVLELLMHYSEFEMAGDKGKYYANRVKQWFSYLKLQYPQAANLFQHLRLLRTSSDILLLLTNELAKLNAKHSTQT</sequence>
<feature type="site" description="Interacts with tRNA; defines subfamily-specific binding signature" evidence="9">
    <location>
        <position position="294"/>
    </location>
</feature>
<keyword evidence="12" id="KW-0547">Nucleotide-binding</keyword>
<evidence type="ECO:0000256" key="1">
    <source>
        <dbReference type="ARBA" id="ARBA00001917"/>
    </source>
</evidence>
<feature type="site" description="Interacts with tRNA; defines subfamily-specific binding signature" evidence="9">
    <location>
        <position position="35"/>
    </location>
</feature>
<feature type="site" description="Interacts with tRNA" evidence="9">
    <location>
        <position position="176"/>
    </location>
</feature>
<keyword evidence="3 9" id="KW-0285">Flavoprotein</keyword>
<dbReference type="RefSeq" id="WP_097112410.1">
    <property type="nucleotide sequence ID" value="NZ_OBEB01000007.1"/>
</dbReference>
<dbReference type="EMBL" id="OBEB01000007">
    <property type="protein sequence ID" value="SNY57234.1"/>
    <property type="molecule type" value="Genomic_DNA"/>
</dbReference>
<dbReference type="PIRSF" id="PIRSF006621">
    <property type="entry name" value="Dus"/>
    <property type="match status" value="1"/>
</dbReference>
<comment type="similarity">
    <text evidence="10">Belongs to the dus family.</text>
</comment>
<evidence type="ECO:0000256" key="11">
    <source>
        <dbReference type="PIRSR" id="PIRSR006621-1"/>
    </source>
</evidence>
<comment type="similarity">
    <text evidence="9">Belongs to the Dus family. DusC subfamily.</text>
</comment>
<dbReference type="PANTHER" id="PTHR11082">
    <property type="entry name" value="TRNA-DIHYDROURIDINE SYNTHASE"/>
    <property type="match status" value="1"/>
</dbReference>
<feature type="binding site" evidence="12">
    <location>
        <position position="168"/>
    </location>
    <ligand>
        <name>FMN</name>
        <dbReference type="ChEBI" id="CHEBI:58210"/>
    </ligand>
</feature>
<evidence type="ECO:0000256" key="4">
    <source>
        <dbReference type="ARBA" id="ARBA00022643"/>
    </source>
</evidence>
<keyword evidence="5 9" id="KW-0819">tRNA processing</keyword>
<dbReference type="GO" id="GO:0010181">
    <property type="term" value="F:FMN binding"/>
    <property type="evidence" value="ECO:0007669"/>
    <property type="project" value="UniProtKB-UniRule"/>
</dbReference>
<dbReference type="InterPro" id="IPR032886">
    <property type="entry name" value="DusC"/>
</dbReference>